<reference evidence="1" key="1">
    <citation type="submission" date="2024-06" db="EMBL/GenBank/DDBJ databases">
        <title>Genomic Encyclopedia of Type Strains, Phase IV (KMG-IV): sequencing the most valuable type-strain genomes for metagenomic binning, comparative biology and taxonomic classification.</title>
        <authorList>
            <person name="Goeker M."/>
        </authorList>
    </citation>
    <scope>NUCLEOTIDE SEQUENCE</scope>
    <source>
        <strain evidence="1">SJCon</strain>
    </source>
</reference>
<accession>A0ACC6TGX1</accession>
<dbReference type="Proteomes" id="UP001549207">
    <property type="component" value="Unassembled WGS sequence"/>
</dbReference>
<gene>
    <name evidence="1" type="ORF">ABIC98_002664</name>
</gene>
<name>A0ACC6TGX1_9MICC</name>
<sequence length="204" mass="21659">MENTDLVQVTGVLLAAGAGTRLGRGPKALLPYRGRPLVEIIADNLLAGGCHEVVVVLGAEAQAVSAGANLKPYRTLVNHKWPSGMGSSYLIGDAAANADDHILVALVDQPGLTVRTVSRLLVSHRPGRITSAAYAAPDNLGMLRRGHPMLIDVRLRPAVASTVVGDAGARSFLRQKPWLVDLIDCSDESTGEDVDTVEQMRRLL</sequence>
<comment type="caution">
    <text evidence="1">The sequence shown here is derived from an EMBL/GenBank/DDBJ whole genome shotgun (WGS) entry which is preliminary data.</text>
</comment>
<keyword evidence="1" id="KW-0560">Oxidoreductase</keyword>
<dbReference type="EC" id="1.1.1.328" evidence="1"/>
<keyword evidence="2" id="KW-1185">Reference proteome</keyword>
<organism evidence="1 2">
    <name type="scientific">Arthrobacter nitrophenolicus</name>
    <dbReference type="NCBI Taxonomy" id="683150"/>
    <lineage>
        <taxon>Bacteria</taxon>
        <taxon>Bacillati</taxon>
        <taxon>Actinomycetota</taxon>
        <taxon>Actinomycetes</taxon>
        <taxon>Micrococcales</taxon>
        <taxon>Micrococcaceae</taxon>
        <taxon>Arthrobacter</taxon>
    </lineage>
</organism>
<proteinExistence type="predicted"/>
<evidence type="ECO:0000313" key="2">
    <source>
        <dbReference type="Proteomes" id="UP001549207"/>
    </source>
</evidence>
<dbReference type="EMBL" id="JBEPNJ010000010">
    <property type="protein sequence ID" value="MET3773004.1"/>
    <property type="molecule type" value="Genomic_DNA"/>
</dbReference>
<protein>
    <submittedName>
        <fullName evidence="1">Nicotine blue oxidoreductase</fullName>
        <ecNumber evidence="1">1.1.1.328</ecNumber>
    </submittedName>
</protein>
<evidence type="ECO:0000313" key="1">
    <source>
        <dbReference type="EMBL" id="MET3773004.1"/>
    </source>
</evidence>